<evidence type="ECO:0000259" key="7">
    <source>
        <dbReference type="PROSITE" id="PS50102"/>
    </source>
</evidence>
<feature type="region of interest" description="Disordered" evidence="6">
    <location>
        <begin position="435"/>
        <end position="459"/>
    </location>
</feature>
<proteinExistence type="predicted"/>
<feature type="region of interest" description="Disordered" evidence="6">
    <location>
        <begin position="563"/>
        <end position="588"/>
    </location>
</feature>
<dbReference type="InterPro" id="IPR012677">
    <property type="entry name" value="Nucleotide-bd_a/b_plait_sf"/>
</dbReference>
<dbReference type="FunFam" id="3.30.70.330:FF:000182">
    <property type="entry name" value="RNA-binding motif protein 28"/>
    <property type="match status" value="1"/>
</dbReference>
<dbReference type="Gene3D" id="3.30.70.330">
    <property type="match status" value="3"/>
</dbReference>
<name>A0A1B0FKE9_GLOMM</name>
<feature type="region of interest" description="Disordered" evidence="6">
    <location>
        <begin position="126"/>
        <end position="186"/>
    </location>
</feature>
<evidence type="ECO:0000256" key="4">
    <source>
        <dbReference type="ARBA" id="ARBA00023242"/>
    </source>
</evidence>
<evidence type="ECO:0000256" key="6">
    <source>
        <dbReference type="SAM" id="MobiDB-lite"/>
    </source>
</evidence>
<organism evidence="8 9">
    <name type="scientific">Glossina morsitans morsitans</name>
    <name type="common">Savannah tsetse fly</name>
    <dbReference type="NCBI Taxonomy" id="37546"/>
    <lineage>
        <taxon>Eukaryota</taxon>
        <taxon>Metazoa</taxon>
        <taxon>Ecdysozoa</taxon>
        <taxon>Arthropoda</taxon>
        <taxon>Hexapoda</taxon>
        <taxon>Insecta</taxon>
        <taxon>Pterygota</taxon>
        <taxon>Neoptera</taxon>
        <taxon>Endopterygota</taxon>
        <taxon>Diptera</taxon>
        <taxon>Brachycera</taxon>
        <taxon>Muscomorpha</taxon>
        <taxon>Hippoboscoidea</taxon>
        <taxon>Glossinidae</taxon>
        <taxon>Glossina</taxon>
    </lineage>
</organism>
<keyword evidence="9" id="KW-1185">Reference proteome</keyword>
<feature type="compositionally biased region" description="Basic and acidic residues" evidence="6">
    <location>
        <begin position="532"/>
        <end position="550"/>
    </location>
</feature>
<dbReference type="SMART" id="SM00360">
    <property type="entry name" value="RRM"/>
    <property type="match status" value="3"/>
</dbReference>
<keyword evidence="2" id="KW-0677">Repeat</keyword>
<dbReference type="Proteomes" id="UP000092444">
    <property type="component" value="Unassembled WGS sequence"/>
</dbReference>
<evidence type="ECO:0000313" key="9">
    <source>
        <dbReference type="Proteomes" id="UP000092444"/>
    </source>
</evidence>
<keyword evidence="3 5" id="KW-0694">RNA-binding</keyword>
<feature type="region of interest" description="Disordered" evidence="6">
    <location>
        <begin position="1"/>
        <end position="38"/>
    </location>
</feature>
<feature type="compositionally biased region" description="Basic and acidic residues" evidence="6">
    <location>
        <begin position="129"/>
        <end position="149"/>
    </location>
</feature>
<dbReference type="InterPro" id="IPR051945">
    <property type="entry name" value="RRM_MRD1_RNA_proc_ribogen"/>
</dbReference>
<feature type="compositionally biased region" description="Basic and acidic residues" evidence="6">
    <location>
        <begin position="24"/>
        <end position="35"/>
    </location>
</feature>
<feature type="domain" description="RRM" evidence="7">
    <location>
        <begin position="41"/>
        <end position="118"/>
    </location>
</feature>
<dbReference type="PANTHER" id="PTHR48039:SF5">
    <property type="entry name" value="RNA-BINDING PROTEIN 28"/>
    <property type="match status" value="1"/>
</dbReference>
<reference evidence="8" key="1">
    <citation type="submission" date="2020-05" db="UniProtKB">
        <authorList>
            <consortium name="EnsemblMetazoa"/>
        </authorList>
    </citation>
    <scope>IDENTIFICATION</scope>
    <source>
        <strain evidence="8">Yale</strain>
    </source>
</reference>
<feature type="compositionally biased region" description="Polar residues" evidence="6">
    <location>
        <begin position="564"/>
        <end position="578"/>
    </location>
</feature>
<evidence type="ECO:0000256" key="5">
    <source>
        <dbReference type="PROSITE-ProRule" id="PRU00176"/>
    </source>
</evidence>
<sequence>MLTEELESKPNESTAAKRKRRNPFRVEKQKEEKERRQKKRARLIVRNINYKAAEQDLRTYFGQWGEIEEINLLKRADGKLVGCAFIQYATINQATKAILKGNSKELLGRPVFVDWALGKNEYVAGKQCDSQKEPEEKKNKIECKEEEIQPRTNDNNGEEVESNEENNEEDCNSNSSEEKEDKGKTNIEKVIKQKNISNDVKEGCTVFIKNLPFDAEDADLRKVCRKCGPVSYAIINRHPISGHSKGTAFVKFKSKESADLCLQAGSELTLMDEILQSYPALSKEQICEHTNENKKGKQGKDSRNLYLTREGLIMAGSKAAEGVSASDMNKRHKLEQLKAQPHECRVMRDNNITRDHPKGKSKGFGFMSFKTHQEALLALRKLNNNPNIFSQQHRPIVAFSIEDRAVHRIKEKRREKSKINNPTFKQKLERHKIIEQGKLSKKSGLKAGPNSLQSDDKDKLKNHIKTLEKSKAANGQKHHIMPEEGEAFVGATAKAGTSLRMRSLKKIKEQSEMHIQRVKNEKKKTRQQRISQARDNKNRPKQGYKVERDDLAPLVNKYKKLLDNRTNVDNSRESSTIKQAKRTKWYTE</sequence>
<keyword evidence="4" id="KW-0539">Nucleus</keyword>
<dbReference type="GO" id="GO:0003729">
    <property type="term" value="F:mRNA binding"/>
    <property type="evidence" value="ECO:0007669"/>
    <property type="project" value="TreeGrafter"/>
</dbReference>
<comment type="subcellular location">
    <subcellularLocation>
        <location evidence="1">Nucleus</location>
    </subcellularLocation>
</comment>
<dbReference type="PANTHER" id="PTHR48039">
    <property type="entry name" value="RNA-BINDING MOTIF PROTEIN 14B"/>
    <property type="match status" value="1"/>
</dbReference>
<dbReference type="EnsemblMetazoa" id="GMOY004292-RA">
    <property type="protein sequence ID" value="GMOY004292-PA"/>
    <property type="gene ID" value="GMOY004292"/>
</dbReference>
<evidence type="ECO:0000313" key="8">
    <source>
        <dbReference type="EnsemblMetazoa" id="GMOY004292-PA"/>
    </source>
</evidence>
<dbReference type="PROSITE" id="PS50102">
    <property type="entry name" value="RRM"/>
    <property type="match status" value="2"/>
</dbReference>
<dbReference type="GO" id="GO:0005730">
    <property type="term" value="C:nucleolus"/>
    <property type="evidence" value="ECO:0007669"/>
    <property type="project" value="TreeGrafter"/>
</dbReference>
<dbReference type="STRING" id="37546.A0A1B0FKE9"/>
<feature type="compositionally biased region" description="Acidic residues" evidence="6">
    <location>
        <begin position="156"/>
        <end position="171"/>
    </location>
</feature>
<evidence type="ECO:0000256" key="1">
    <source>
        <dbReference type="ARBA" id="ARBA00004123"/>
    </source>
</evidence>
<dbReference type="Pfam" id="PF00076">
    <property type="entry name" value="RRM_1"/>
    <property type="match status" value="3"/>
</dbReference>
<feature type="region of interest" description="Disordered" evidence="6">
    <location>
        <begin position="517"/>
        <end position="550"/>
    </location>
</feature>
<accession>A0A1B0FKE9</accession>
<protein>
    <recommendedName>
        <fullName evidence="7">RRM domain-containing protein</fullName>
    </recommendedName>
</protein>
<dbReference type="AlphaFoldDB" id="A0A1B0FKE9"/>
<dbReference type="PhylomeDB" id="A0A1B0FKE9"/>
<dbReference type="EMBL" id="CCAG010009560">
    <property type="status" value="NOT_ANNOTATED_CDS"/>
    <property type="molecule type" value="Genomic_DNA"/>
</dbReference>
<dbReference type="InterPro" id="IPR035979">
    <property type="entry name" value="RBD_domain_sf"/>
</dbReference>
<evidence type="ECO:0000256" key="3">
    <source>
        <dbReference type="ARBA" id="ARBA00022884"/>
    </source>
</evidence>
<feature type="domain" description="RRM" evidence="7">
    <location>
        <begin position="204"/>
        <end position="282"/>
    </location>
</feature>
<feature type="compositionally biased region" description="Basic and acidic residues" evidence="6">
    <location>
        <begin position="176"/>
        <end position="186"/>
    </location>
</feature>
<dbReference type="InterPro" id="IPR000504">
    <property type="entry name" value="RRM_dom"/>
</dbReference>
<feature type="compositionally biased region" description="Basic residues" evidence="6">
    <location>
        <begin position="579"/>
        <end position="588"/>
    </location>
</feature>
<feature type="compositionally biased region" description="Basic and acidic residues" evidence="6">
    <location>
        <begin position="1"/>
        <end position="10"/>
    </location>
</feature>
<evidence type="ECO:0000256" key="2">
    <source>
        <dbReference type="ARBA" id="ARBA00022737"/>
    </source>
</evidence>
<dbReference type="VEuPathDB" id="VectorBase:GMOY004292"/>
<dbReference type="SUPFAM" id="SSF54928">
    <property type="entry name" value="RNA-binding domain, RBD"/>
    <property type="match status" value="2"/>
</dbReference>